<keyword evidence="2" id="KW-0813">Transport</keyword>
<sequence length="195" mass="21864">MQPIIPAMSILSRVARAIDGFNDRIGAMIRWLSLVMVLVGAATAILRYSSRGLGLSFNLTPQTELQWYLFSLIFLLGAAYGLRHDVHVRVDVLYSELNPKKRAWIDLIGHVLFLIPFCVVMLYVSWPAVQNSWSIREMSPDPGGLPRYPIKMVILLSFVLLVGQGYSQILKQVSILRDDGDQQPPTVDSQHEVGS</sequence>
<keyword evidence="7 8" id="KW-0472">Membrane</keyword>
<accession>A0A381R9R3</accession>
<feature type="transmembrane region" description="Helical" evidence="8">
    <location>
        <begin position="103"/>
        <end position="128"/>
    </location>
</feature>
<protein>
    <recommendedName>
        <fullName evidence="9">Tripartite ATP-independent periplasmic transporters DctQ component domain-containing protein</fullName>
    </recommendedName>
</protein>
<keyword evidence="3" id="KW-1003">Cell membrane</keyword>
<evidence type="ECO:0000256" key="6">
    <source>
        <dbReference type="ARBA" id="ARBA00022989"/>
    </source>
</evidence>
<feature type="transmembrane region" description="Helical" evidence="8">
    <location>
        <begin position="148"/>
        <end position="167"/>
    </location>
</feature>
<feature type="domain" description="Tripartite ATP-independent periplasmic transporters DctQ component" evidence="9">
    <location>
        <begin position="36"/>
        <end position="172"/>
    </location>
</feature>
<dbReference type="PANTHER" id="PTHR35011">
    <property type="entry name" value="2,3-DIKETO-L-GULONATE TRAP TRANSPORTER SMALL PERMEASE PROTEIN YIAM"/>
    <property type="match status" value="1"/>
</dbReference>
<keyword evidence="5 8" id="KW-0812">Transmembrane</keyword>
<organism evidence="10">
    <name type="scientific">marine metagenome</name>
    <dbReference type="NCBI Taxonomy" id="408172"/>
    <lineage>
        <taxon>unclassified sequences</taxon>
        <taxon>metagenomes</taxon>
        <taxon>ecological metagenomes</taxon>
    </lineage>
</organism>
<dbReference type="AlphaFoldDB" id="A0A381R9R3"/>
<evidence type="ECO:0000256" key="2">
    <source>
        <dbReference type="ARBA" id="ARBA00022448"/>
    </source>
</evidence>
<evidence type="ECO:0000256" key="5">
    <source>
        <dbReference type="ARBA" id="ARBA00022692"/>
    </source>
</evidence>
<dbReference type="PANTHER" id="PTHR35011:SF4">
    <property type="entry name" value="SLL1102 PROTEIN"/>
    <property type="match status" value="1"/>
</dbReference>
<dbReference type="GO" id="GO:0005886">
    <property type="term" value="C:plasma membrane"/>
    <property type="evidence" value="ECO:0007669"/>
    <property type="project" value="UniProtKB-SubCell"/>
</dbReference>
<gene>
    <name evidence="10" type="ORF">METZ01_LOCUS41339</name>
</gene>
<comment type="subcellular location">
    <subcellularLocation>
        <location evidence="1">Cell inner membrane</location>
        <topology evidence="1">Multi-pass membrane protein</topology>
    </subcellularLocation>
</comment>
<dbReference type="InterPro" id="IPR055348">
    <property type="entry name" value="DctQ"/>
</dbReference>
<evidence type="ECO:0000259" key="9">
    <source>
        <dbReference type="Pfam" id="PF04290"/>
    </source>
</evidence>
<dbReference type="InterPro" id="IPR007387">
    <property type="entry name" value="TRAP_DctQ"/>
</dbReference>
<dbReference type="Pfam" id="PF04290">
    <property type="entry name" value="DctQ"/>
    <property type="match status" value="1"/>
</dbReference>
<keyword evidence="6 8" id="KW-1133">Transmembrane helix</keyword>
<evidence type="ECO:0000313" key="10">
    <source>
        <dbReference type="EMBL" id="SUZ88485.1"/>
    </source>
</evidence>
<evidence type="ECO:0000256" key="4">
    <source>
        <dbReference type="ARBA" id="ARBA00022519"/>
    </source>
</evidence>
<evidence type="ECO:0000256" key="7">
    <source>
        <dbReference type="ARBA" id="ARBA00023136"/>
    </source>
</evidence>
<feature type="transmembrane region" description="Helical" evidence="8">
    <location>
        <begin position="65"/>
        <end position="82"/>
    </location>
</feature>
<dbReference type="EMBL" id="UINC01001771">
    <property type="protein sequence ID" value="SUZ88485.1"/>
    <property type="molecule type" value="Genomic_DNA"/>
</dbReference>
<evidence type="ECO:0000256" key="1">
    <source>
        <dbReference type="ARBA" id="ARBA00004429"/>
    </source>
</evidence>
<evidence type="ECO:0000256" key="8">
    <source>
        <dbReference type="SAM" id="Phobius"/>
    </source>
</evidence>
<keyword evidence="4" id="KW-0997">Cell inner membrane</keyword>
<proteinExistence type="predicted"/>
<feature type="transmembrane region" description="Helical" evidence="8">
    <location>
        <begin position="31"/>
        <end position="50"/>
    </location>
</feature>
<name>A0A381R9R3_9ZZZZ</name>
<evidence type="ECO:0000256" key="3">
    <source>
        <dbReference type="ARBA" id="ARBA00022475"/>
    </source>
</evidence>
<reference evidence="10" key="1">
    <citation type="submission" date="2018-05" db="EMBL/GenBank/DDBJ databases">
        <authorList>
            <person name="Lanie J.A."/>
            <person name="Ng W.-L."/>
            <person name="Kazmierczak K.M."/>
            <person name="Andrzejewski T.M."/>
            <person name="Davidsen T.M."/>
            <person name="Wayne K.J."/>
            <person name="Tettelin H."/>
            <person name="Glass J.I."/>
            <person name="Rusch D."/>
            <person name="Podicherti R."/>
            <person name="Tsui H.-C.T."/>
            <person name="Winkler M.E."/>
        </authorList>
    </citation>
    <scope>NUCLEOTIDE SEQUENCE</scope>
</reference>